<keyword evidence="2" id="KW-1185">Reference proteome</keyword>
<accession>A0A1I3HJL5</accession>
<dbReference type="EMBL" id="FORA01000001">
    <property type="protein sequence ID" value="SFI35872.1"/>
    <property type="molecule type" value="Genomic_DNA"/>
</dbReference>
<proteinExistence type="predicted"/>
<name>A0A1I3HJL5_9RHOB</name>
<evidence type="ECO:0000313" key="2">
    <source>
        <dbReference type="Proteomes" id="UP000199110"/>
    </source>
</evidence>
<dbReference type="AlphaFoldDB" id="A0A1I3HJL5"/>
<dbReference type="Proteomes" id="UP000199110">
    <property type="component" value="Unassembled WGS sequence"/>
</dbReference>
<protein>
    <recommendedName>
        <fullName evidence="3">DUF1579 domain-containing protein</fullName>
    </recommendedName>
</protein>
<evidence type="ECO:0000313" key="1">
    <source>
        <dbReference type="EMBL" id="SFI35872.1"/>
    </source>
</evidence>
<evidence type="ECO:0008006" key="3">
    <source>
        <dbReference type="Google" id="ProtNLM"/>
    </source>
</evidence>
<dbReference type="OrthoDB" id="9814791at2"/>
<organism evidence="1 2">
    <name type="scientific">Jannaschia pohangensis</name>
    <dbReference type="NCBI Taxonomy" id="390807"/>
    <lineage>
        <taxon>Bacteria</taxon>
        <taxon>Pseudomonadati</taxon>
        <taxon>Pseudomonadota</taxon>
        <taxon>Alphaproteobacteria</taxon>
        <taxon>Rhodobacterales</taxon>
        <taxon>Roseobacteraceae</taxon>
        <taxon>Jannaschia</taxon>
    </lineage>
</organism>
<sequence length="159" mass="18087">MPESTRISNDFDFEFGTWRVHHRRLKERLVGCADWEDFDGTSETRPVLGGNGNVEDNLLEFPAGSYRAIALRSFDAAKGTWAIWWLAATDPHRLDVPVIGRFRDGVGTFLAEDTLGDTPVLVRFLWLNTDTATPRWEQAMSTDGGAFWETNWTMDFTRA</sequence>
<gene>
    <name evidence="1" type="ORF">SAMN04488095_0623</name>
</gene>
<reference evidence="1 2" key="1">
    <citation type="submission" date="2016-10" db="EMBL/GenBank/DDBJ databases">
        <authorList>
            <person name="de Groot N.N."/>
        </authorList>
    </citation>
    <scope>NUCLEOTIDE SEQUENCE [LARGE SCALE GENOMIC DNA]</scope>
    <source>
        <strain evidence="1 2">DSM 19073</strain>
    </source>
</reference>
<dbReference type="RefSeq" id="WP_092777008.1">
    <property type="nucleotide sequence ID" value="NZ_FORA01000001.1"/>
</dbReference>
<dbReference type="STRING" id="390807.SAMN04488095_0623"/>